<dbReference type="Proteomes" id="UP000825935">
    <property type="component" value="Chromosome 4"/>
</dbReference>
<reference evidence="7" key="1">
    <citation type="submission" date="2021-08" db="EMBL/GenBank/DDBJ databases">
        <title>WGS assembly of Ceratopteris richardii.</title>
        <authorList>
            <person name="Marchant D.B."/>
            <person name="Chen G."/>
            <person name="Jenkins J."/>
            <person name="Shu S."/>
            <person name="Leebens-Mack J."/>
            <person name="Grimwood J."/>
            <person name="Schmutz J."/>
            <person name="Soltis P."/>
            <person name="Soltis D."/>
            <person name="Chen Z.-H."/>
        </authorList>
    </citation>
    <scope>NUCLEOTIDE SEQUENCE</scope>
    <source>
        <strain evidence="7">Whitten #5841</strain>
        <tissue evidence="7">Leaf</tissue>
    </source>
</reference>
<evidence type="ECO:0000256" key="2">
    <source>
        <dbReference type="ARBA" id="ARBA00023015"/>
    </source>
</evidence>
<keyword evidence="5" id="KW-0539">Nucleus</keyword>
<dbReference type="AlphaFoldDB" id="A0A8T2V1Y0"/>
<keyword evidence="8" id="KW-1185">Reference proteome</keyword>
<dbReference type="GO" id="GO:0043565">
    <property type="term" value="F:sequence-specific DNA binding"/>
    <property type="evidence" value="ECO:0007669"/>
    <property type="project" value="InterPro"/>
</dbReference>
<dbReference type="FunFam" id="2.20.25.80:FF:000004">
    <property type="entry name" value="WRKY transcription factor 65"/>
    <property type="match status" value="1"/>
</dbReference>
<feature type="domain" description="WRKY" evidence="6">
    <location>
        <begin position="253"/>
        <end position="319"/>
    </location>
</feature>
<accession>A0A8T2V1Y0</accession>
<sequence length="326" mass="35916">MEVALADHQLAEAAQVALDSAHRFVHLFSLQGTNKSEDGKILAADVLLCFKKVLDLLSKVGHARVKRGPRKLDGVSANDLEGGFTGSFDIRFSTGDDAHDSTTAYGDFRPVYGERIPCQVPPAFTKSGCPEASGMWQSQLIMRPVVQAQPSFHGQTFAIPYDGLKPSFFSLDGSVSSSRLSSGGSFLSSLSMDGSVTFQSFARFQEQNVSKRKCFSRSDGAASRCLIDGRCHCPKRRKLRVKHSIKVPAISTKLADIPPDDYHWRKYGQKPIKGSPHPRGYYRCSSMKGCPAKKHVERCLEEPNMLIVTYEGDHNHPKLIQAIEAL</sequence>
<dbReference type="OMA" id="QERICET"/>
<evidence type="ECO:0000256" key="4">
    <source>
        <dbReference type="ARBA" id="ARBA00023163"/>
    </source>
</evidence>
<evidence type="ECO:0000313" key="8">
    <source>
        <dbReference type="Proteomes" id="UP000825935"/>
    </source>
</evidence>
<dbReference type="Gene3D" id="2.20.25.80">
    <property type="entry name" value="WRKY domain"/>
    <property type="match status" value="1"/>
</dbReference>
<dbReference type="InterPro" id="IPR044810">
    <property type="entry name" value="WRKY_plant"/>
</dbReference>
<protein>
    <recommendedName>
        <fullName evidence="6">WRKY domain-containing protein</fullName>
    </recommendedName>
</protein>
<keyword evidence="3" id="KW-0238">DNA-binding</keyword>
<proteinExistence type="predicted"/>
<dbReference type="Pfam" id="PF03106">
    <property type="entry name" value="WRKY"/>
    <property type="match status" value="1"/>
</dbReference>
<dbReference type="SMART" id="SM00774">
    <property type="entry name" value="WRKY"/>
    <property type="match status" value="1"/>
</dbReference>
<keyword evidence="4" id="KW-0804">Transcription</keyword>
<dbReference type="InterPro" id="IPR003657">
    <property type="entry name" value="WRKY_dom"/>
</dbReference>
<organism evidence="7 8">
    <name type="scientific">Ceratopteris richardii</name>
    <name type="common">Triangle waterfern</name>
    <dbReference type="NCBI Taxonomy" id="49495"/>
    <lineage>
        <taxon>Eukaryota</taxon>
        <taxon>Viridiplantae</taxon>
        <taxon>Streptophyta</taxon>
        <taxon>Embryophyta</taxon>
        <taxon>Tracheophyta</taxon>
        <taxon>Polypodiopsida</taxon>
        <taxon>Polypodiidae</taxon>
        <taxon>Polypodiales</taxon>
        <taxon>Pteridineae</taxon>
        <taxon>Pteridaceae</taxon>
        <taxon>Parkerioideae</taxon>
        <taxon>Ceratopteris</taxon>
    </lineage>
</organism>
<dbReference type="GO" id="GO:0005634">
    <property type="term" value="C:nucleus"/>
    <property type="evidence" value="ECO:0007669"/>
    <property type="project" value="UniProtKB-SubCell"/>
</dbReference>
<evidence type="ECO:0000256" key="1">
    <source>
        <dbReference type="ARBA" id="ARBA00004123"/>
    </source>
</evidence>
<evidence type="ECO:0000256" key="5">
    <source>
        <dbReference type="ARBA" id="ARBA00023242"/>
    </source>
</evidence>
<keyword evidence="2" id="KW-0805">Transcription regulation</keyword>
<dbReference type="EMBL" id="CM035409">
    <property type="protein sequence ID" value="KAH7439943.1"/>
    <property type="molecule type" value="Genomic_DNA"/>
</dbReference>
<dbReference type="EMBL" id="CM035409">
    <property type="protein sequence ID" value="KAH7439942.1"/>
    <property type="molecule type" value="Genomic_DNA"/>
</dbReference>
<dbReference type="InterPro" id="IPR036576">
    <property type="entry name" value="WRKY_dom_sf"/>
</dbReference>
<gene>
    <name evidence="7" type="ORF">KP509_04G083300</name>
</gene>
<dbReference type="PROSITE" id="PS50811">
    <property type="entry name" value="WRKY"/>
    <property type="match status" value="1"/>
</dbReference>
<dbReference type="PANTHER" id="PTHR31282">
    <property type="entry name" value="WRKY TRANSCRIPTION FACTOR 21-RELATED"/>
    <property type="match status" value="1"/>
</dbReference>
<evidence type="ECO:0000259" key="6">
    <source>
        <dbReference type="PROSITE" id="PS50811"/>
    </source>
</evidence>
<name>A0A8T2V1Y0_CERRI</name>
<dbReference type="GO" id="GO:0003700">
    <property type="term" value="F:DNA-binding transcription factor activity"/>
    <property type="evidence" value="ECO:0007669"/>
    <property type="project" value="InterPro"/>
</dbReference>
<comment type="caution">
    <text evidence="7">The sequence shown here is derived from an EMBL/GenBank/DDBJ whole genome shotgun (WGS) entry which is preliminary data.</text>
</comment>
<dbReference type="OrthoDB" id="1918969at2759"/>
<comment type="subcellular location">
    <subcellularLocation>
        <location evidence="1">Nucleus</location>
    </subcellularLocation>
</comment>
<dbReference type="SUPFAM" id="SSF118290">
    <property type="entry name" value="WRKY DNA-binding domain"/>
    <property type="match status" value="1"/>
</dbReference>
<dbReference type="InterPro" id="IPR018872">
    <property type="entry name" value="Zn-cluster-dom"/>
</dbReference>
<evidence type="ECO:0000256" key="3">
    <source>
        <dbReference type="ARBA" id="ARBA00023125"/>
    </source>
</evidence>
<evidence type="ECO:0000313" key="7">
    <source>
        <dbReference type="EMBL" id="KAH7439943.1"/>
    </source>
</evidence>
<dbReference type="Pfam" id="PF10533">
    <property type="entry name" value="Plant_zn_clust"/>
    <property type="match status" value="1"/>
</dbReference>